<name>A0A6G1HJX7_9PEZI</name>
<evidence type="ECO:0000256" key="1">
    <source>
        <dbReference type="ARBA" id="ARBA00004629"/>
    </source>
</evidence>
<dbReference type="PANTHER" id="PTHR14527">
    <property type="entry name" value="PROTEIN MIS12 HOMOLOG"/>
    <property type="match status" value="1"/>
</dbReference>
<keyword evidence="9" id="KW-0137">Centromere</keyword>
<evidence type="ECO:0000256" key="8">
    <source>
        <dbReference type="ARBA" id="ARBA00023306"/>
    </source>
</evidence>
<reference evidence="12" key="1">
    <citation type="journal article" date="2020" name="Stud. Mycol.">
        <title>101 Dothideomycetes genomes: a test case for predicting lifestyles and emergence of pathogens.</title>
        <authorList>
            <person name="Haridas S."/>
            <person name="Albert R."/>
            <person name="Binder M."/>
            <person name="Bloem J."/>
            <person name="Labutti K."/>
            <person name="Salamov A."/>
            <person name="Andreopoulos B."/>
            <person name="Baker S."/>
            <person name="Barry K."/>
            <person name="Bills G."/>
            <person name="Bluhm B."/>
            <person name="Cannon C."/>
            <person name="Castanera R."/>
            <person name="Culley D."/>
            <person name="Daum C."/>
            <person name="Ezra D."/>
            <person name="Gonzalez J."/>
            <person name="Henrissat B."/>
            <person name="Kuo A."/>
            <person name="Liang C."/>
            <person name="Lipzen A."/>
            <person name="Lutzoni F."/>
            <person name="Magnuson J."/>
            <person name="Mondo S."/>
            <person name="Nolan M."/>
            <person name="Ohm R."/>
            <person name="Pangilinan J."/>
            <person name="Park H.-J."/>
            <person name="Ramirez L."/>
            <person name="Alfaro M."/>
            <person name="Sun H."/>
            <person name="Tritt A."/>
            <person name="Yoshinaga Y."/>
            <person name="Zwiers L.-H."/>
            <person name="Turgeon B."/>
            <person name="Goodwin S."/>
            <person name="Spatafora J."/>
            <person name="Crous P."/>
            <person name="Grigoriev I."/>
        </authorList>
    </citation>
    <scope>NUCLEOTIDE SEQUENCE</scope>
    <source>
        <strain evidence="12">CBS 262.69</strain>
    </source>
</reference>
<protein>
    <recommendedName>
        <fullName evidence="14">Mis12-domain-containing protein</fullName>
    </recommendedName>
</protein>
<sequence length="293" mass="31719">MSSTKHLETALLTEHLRYTPLTLLDDIINTINELTSRAIDAAESGLLSAPPGALGFTDYVPPSSAPTNPSSSTHPPPTAPPPTDPPTAARAEIENGAHQLETLLTANIDINFDKLEIYALRNVLAVPAGLAPWVRLPHYEGLQLDGQDGVSLDRVQELRRRVQEAKRLNAGLEAEARRNERVLERVRGLVSGGDNGGEGFGFLTQGTNTAFVLAQVPALRVLVDELRARVGVFRDAGEASEGLESRERRAYVEMQARRALERRGGVGPEGGRRGGEEEVRALEGVLENMEEGE</sequence>
<evidence type="ECO:0000256" key="6">
    <source>
        <dbReference type="ARBA" id="ARBA00022838"/>
    </source>
</evidence>
<feature type="compositionally biased region" description="Pro residues" evidence="11">
    <location>
        <begin position="74"/>
        <end position="85"/>
    </location>
</feature>
<dbReference type="PANTHER" id="PTHR14527:SF2">
    <property type="entry name" value="PROTEIN MIS12 HOMOLOG"/>
    <property type="match status" value="1"/>
</dbReference>
<evidence type="ECO:0000256" key="9">
    <source>
        <dbReference type="ARBA" id="ARBA00023328"/>
    </source>
</evidence>
<dbReference type="GO" id="GO:0051382">
    <property type="term" value="P:kinetochore assembly"/>
    <property type="evidence" value="ECO:0007669"/>
    <property type="project" value="TreeGrafter"/>
</dbReference>
<evidence type="ECO:0000256" key="7">
    <source>
        <dbReference type="ARBA" id="ARBA00023054"/>
    </source>
</evidence>
<evidence type="ECO:0000313" key="12">
    <source>
        <dbReference type="EMBL" id="KAF2396368.1"/>
    </source>
</evidence>
<feature type="coiled-coil region" evidence="10">
    <location>
        <begin position="155"/>
        <end position="182"/>
    </location>
</feature>
<keyword evidence="3" id="KW-0158">Chromosome</keyword>
<keyword evidence="5" id="KW-0498">Mitosis</keyword>
<keyword evidence="4" id="KW-0132">Cell division</keyword>
<dbReference type="GO" id="GO:0000444">
    <property type="term" value="C:MIS12/MIND type complex"/>
    <property type="evidence" value="ECO:0007669"/>
    <property type="project" value="TreeGrafter"/>
</dbReference>
<proteinExistence type="inferred from homology"/>
<evidence type="ECO:0008006" key="14">
    <source>
        <dbReference type="Google" id="ProtNLM"/>
    </source>
</evidence>
<feature type="compositionally biased region" description="Basic and acidic residues" evidence="11">
    <location>
        <begin position="261"/>
        <end position="281"/>
    </location>
</feature>
<dbReference type="OrthoDB" id="1884855at2759"/>
<evidence type="ECO:0000313" key="13">
    <source>
        <dbReference type="Proteomes" id="UP000799640"/>
    </source>
</evidence>
<keyword evidence="13" id="KW-1185">Reference proteome</keyword>
<organism evidence="12 13">
    <name type="scientific">Trichodelitschia bisporula</name>
    <dbReference type="NCBI Taxonomy" id="703511"/>
    <lineage>
        <taxon>Eukaryota</taxon>
        <taxon>Fungi</taxon>
        <taxon>Dikarya</taxon>
        <taxon>Ascomycota</taxon>
        <taxon>Pezizomycotina</taxon>
        <taxon>Dothideomycetes</taxon>
        <taxon>Dothideomycetes incertae sedis</taxon>
        <taxon>Phaeotrichales</taxon>
        <taxon>Phaeotrichaceae</taxon>
        <taxon>Trichodelitschia</taxon>
    </lineage>
</organism>
<comment type="similarity">
    <text evidence="2">Belongs to the mis12 family.</text>
</comment>
<evidence type="ECO:0000256" key="2">
    <source>
        <dbReference type="ARBA" id="ARBA00008643"/>
    </source>
</evidence>
<dbReference type="Pfam" id="PF05859">
    <property type="entry name" value="Mis12"/>
    <property type="match status" value="1"/>
</dbReference>
<evidence type="ECO:0000256" key="10">
    <source>
        <dbReference type="SAM" id="Coils"/>
    </source>
</evidence>
<keyword evidence="7 10" id="KW-0175">Coiled coil</keyword>
<gene>
    <name evidence="12" type="ORF">EJ06DRAFT_585251</name>
</gene>
<feature type="region of interest" description="Disordered" evidence="11">
    <location>
        <begin position="261"/>
        <end position="293"/>
    </location>
</feature>
<evidence type="ECO:0000256" key="4">
    <source>
        <dbReference type="ARBA" id="ARBA00022618"/>
    </source>
</evidence>
<dbReference type="GO" id="GO:0051301">
    <property type="term" value="P:cell division"/>
    <property type="evidence" value="ECO:0007669"/>
    <property type="project" value="UniProtKB-KW"/>
</dbReference>
<feature type="compositionally biased region" description="Low complexity" evidence="11">
    <location>
        <begin position="61"/>
        <end position="73"/>
    </location>
</feature>
<evidence type="ECO:0000256" key="3">
    <source>
        <dbReference type="ARBA" id="ARBA00022454"/>
    </source>
</evidence>
<dbReference type="GO" id="GO:0005634">
    <property type="term" value="C:nucleus"/>
    <property type="evidence" value="ECO:0007669"/>
    <property type="project" value="InterPro"/>
</dbReference>
<feature type="region of interest" description="Disordered" evidence="11">
    <location>
        <begin position="57"/>
        <end position="89"/>
    </location>
</feature>
<evidence type="ECO:0000256" key="5">
    <source>
        <dbReference type="ARBA" id="ARBA00022776"/>
    </source>
</evidence>
<dbReference type="EMBL" id="ML996707">
    <property type="protein sequence ID" value="KAF2396368.1"/>
    <property type="molecule type" value="Genomic_DNA"/>
</dbReference>
<keyword evidence="6" id="KW-0995">Kinetochore</keyword>
<dbReference type="Proteomes" id="UP000799640">
    <property type="component" value="Unassembled WGS sequence"/>
</dbReference>
<accession>A0A6G1HJX7</accession>
<comment type="subcellular location">
    <subcellularLocation>
        <location evidence="1">Chromosome</location>
        <location evidence="1">Centromere</location>
        <location evidence="1">Kinetochore</location>
    </subcellularLocation>
</comment>
<dbReference type="AlphaFoldDB" id="A0A6G1HJX7"/>
<dbReference type="GO" id="GO:0000070">
    <property type="term" value="P:mitotic sister chromatid segregation"/>
    <property type="evidence" value="ECO:0007669"/>
    <property type="project" value="TreeGrafter"/>
</dbReference>
<dbReference type="InterPro" id="IPR008685">
    <property type="entry name" value="Centromere_Mis12"/>
</dbReference>
<evidence type="ECO:0000256" key="11">
    <source>
        <dbReference type="SAM" id="MobiDB-lite"/>
    </source>
</evidence>
<keyword evidence="8" id="KW-0131">Cell cycle</keyword>